<evidence type="ECO:0000256" key="1">
    <source>
        <dbReference type="SAM" id="Phobius"/>
    </source>
</evidence>
<keyword evidence="1" id="KW-1133">Transmembrane helix</keyword>
<keyword evidence="1" id="KW-0472">Membrane</keyword>
<protein>
    <submittedName>
        <fullName evidence="3">Redoxin domain-containing protein</fullName>
    </submittedName>
</protein>
<dbReference type="EMBL" id="JBHSOG010000024">
    <property type="protein sequence ID" value="MFC5769211.1"/>
    <property type="molecule type" value="Genomic_DNA"/>
</dbReference>
<keyword evidence="4" id="KW-1185">Reference proteome</keyword>
<evidence type="ECO:0000313" key="3">
    <source>
        <dbReference type="EMBL" id="MFC5769211.1"/>
    </source>
</evidence>
<sequence length="185" mass="19904">MPAEEHAQASPAGAAPARKRRRRWLGELAVFVLALIAIQWWQSWNVPDGPAPAFEAPFADGRSGGLGAWRAAHPGQPVAVYFWADWCPICKAQQRGVESVRADWPVLTVAMQSGDAAAVAKVLAERGLQWPTAIDADGRIAATYGLRGVPAIVVIGGDGRIRSVSVGFTTELGMRLRLWWAGLRA</sequence>
<reference evidence="4" key="1">
    <citation type="journal article" date="2019" name="Int. J. Syst. Evol. Microbiol.">
        <title>The Global Catalogue of Microorganisms (GCM) 10K type strain sequencing project: providing services to taxonomists for standard genome sequencing and annotation.</title>
        <authorList>
            <consortium name="The Broad Institute Genomics Platform"/>
            <consortium name="The Broad Institute Genome Sequencing Center for Infectious Disease"/>
            <person name="Wu L."/>
            <person name="Ma J."/>
        </authorList>
    </citation>
    <scope>NUCLEOTIDE SEQUENCE [LARGE SCALE GENOMIC DNA]</scope>
    <source>
        <strain evidence="4">SHR3</strain>
    </source>
</reference>
<organism evidence="3 4">
    <name type="scientific">Thauera sinica</name>
    <dbReference type="NCBI Taxonomy" id="2665146"/>
    <lineage>
        <taxon>Bacteria</taxon>
        <taxon>Pseudomonadati</taxon>
        <taxon>Pseudomonadota</taxon>
        <taxon>Betaproteobacteria</taxon>
        <taxon>Rhodocyclales</taxon>
        <taxon>Zoogloeaceae</taxon>
        <taxon>Thauera</taxon>
    </lineage>
</organism>
<dbReference type="Gene3D" id="3.40.30.10">
    <property type="entry name" value="Glutaredoxin"/>
    <property type="match status" value="1"/>
</dbReference>
<dbReference type="PANTHER" id="PTHR42852:SF17">
    <property type="entry name" value="THIOREDOXIN-LIKE PROTEIN HI_1115"/>
    <property type="match status" value="1"/>
</dbReference>
<name>A0ABW1AQB9_9RHOO</name>
<dbReference type="InterPro" id="IPR013766">
    <property type="entry name" value="Thioredoxin_domain"/>
</dbReference>
<dbReference type="Proteomes" id="UP001595974">
    <property type="component" value="Unassembled WGS sequence"/>
</dbReference>
<dbReference type="Pfam" id="PF00578">
    <property type="entry name" value="AhpC-TSA"/>
    <property type="match status" value="1"/>
</dbReference>
<accession>A0ABW1AQB9</accession>
<proteinExistence type="predicted"/>
<dbReference type="InterPro" id="IPR000866">
    <property type="entry name" value="AhpC/TSA"/>
</dbReference>
<dbReference type="PANTHER" id="PTHR42852">
    <property type="entry name" value="THIOL:DISULFIDE INTERCHANGE PROTEIN DSBE"/>
    <property type="match status" value="1"/>
</dbReference>
<comment type="caution">
    <text evidence="3">The sequence shown here is derived from an EMBL/GenBank/DDBJ whole genome shotgun (WGS) entry which is preliminary data.</text>
</comment>
<feature type="transmembrane region" description="Helical" evidence="1">
    <location>
        <begin position="24"/>
        <end position="41"/>
    </location>
</feature>
<dbReference type="SUPFAM" id="SSF52833">
    <property type="entry name" value="Thioredoxin-like"/>
    <property type="match status" value="1"/>
</dbReference>
<gene>
    <name evidence="3" type="ORF">ACFPTN_07470</name>
</gene>
<dbReference type="RefSeq" id="WP_096451649.1">
    <property type="nucleotide sequence ID" value="NZ_JBHSOG010000024.1"/>
</dbReference>
<keyword evidence="1" id="KW-0812">Transmembrane</keyword>
<evidence type="ECO:0000313" key="4">
    <source>
        <dbReference type="Proteomes" id="UP001595974"/>
    </source>
</evidence>
<evidence type="ECO:0000259" key="2">
    <source>
        <dbReference type="PROSITE" id="PS51352"/>
    </source>
</evidence>
<feature type="domain" description="Thioredoxin" evidence="2">
    <location>
        <begin position="45"/>
        <end position="185"/>
    </location>
</feature>
<dbReference type="InterPro" id="IPR036249">
    <property type="entry name" value="Thioredoxin-like_sf"/>
</dbReference>
<dbReference type="PROSITE" id="PS51352">
    <property type="entry name" value="THIOREDOXIN_2"/>
    <property type="match status" value="1"/>
</dbReference>
<dbReference type="InterPro" id="IPR050553">
    <property type="entry name" value="Thioredoxin_ResA/DsbE_sf"/>
</dbReference>